<protein>
    <submittedName>
        <fullName evidence="2">Inactive receptor kinase</fullName>
    </submittedName>
</protein>
<sequence>MRQIGQLRHPNLVLLLGFCVVEDERHLVYKHMPNGAFSSALVSADDALDWPDRVRIVIGAARGLTWLYHGFQTSFLLQNLSSKVILLEEDYEARITDFGLARLVRTSVGDGDTSSPFLNGGFGEFGYTAPEYATNSYPTTKGDVYAFGIVLLELVTWQKATEITSDAAGEGFKGN</sequence>
<dbReference type="GO" id="GO:0005524">
    <property type="term" value="F:ATP binding"/>
    <property type="evidence" value="ECO:0007669"/>
    <property type="project" value="InterPro"/>
</dbReference>
<gene>
    <name evidence="2" type="ORF">Cni_G12497</name>
</gene>
<dbReference type="PANTHER" id="PTHR48006">
    <property type="entry name" value="LEUCINE-RICH REPEAT-CONTAINING PROTEIN DDB_G0281931-RELATED"/>
    <property type="match status" value="1"/>
</dbReference>
<dbReference type="PANTHER" id="PTHR48006:SF87">
    <property type="entry name" value="INACTIVE LRR RECEPTOR-LIKE SERINE_THREONINE-PROTEIN KINASE BIR2"/>
    <property type="match status" value="1"/>
</dbReference>
<keyword evidence="2" id="KW-0808">Transferase</keyword>
<dbReference type="PROSITE" id="PS50011">
    <property type="entry name" value="PROTEIN_KINASE_DOM"/>
    <property type="match status" value="1"/>
</dbReference>
<name>A0AAQ3K8C0_9LILI</name>
<dbReference type="InterPro" id="IPR000719">
    <property type="entry name" value="Prot_kinase_dom"/>
</dbReference>
<organism evidence="2 3">
    <name type="scientific">Canna indica</name>
    <name type="common">Indian-shot</name>
    <dbReference type="NCBI Taxonomy" id="4628"/>
    <lineage>
        <taxon>Eukaryota</taxon>
        <taxon>Viridiplantae</taxon>
        <taxon>Streptophyta</taxon>
        <taxon>Embryophyta</taxon>
        <taxon>Tracheophyta</taxon>
        <taxon>Spermatophyta</taxon>
        <taxon>Magnoliopsida</taxon>
        <taxon>Liliopsida</taxon>
        <taxon>Zingiberales</taxon>
        <taxon>Cannaceae</taxon>
        <taxon>Canna</taxon>
    </lineage>
</organism>
<dbReference type="InterPro" id="IPR020635">
    <property type="entry name" value="Tyr_kinase_cat_dom"/>
</dbReference>
<dbReference type="Pfam" id="PF07714">
    <property type="entry name" value="PK_Tyr_Ser-Thr"/>
    <property type="match status" value="1"/>
</dbReference>
<dbReference type="SUPFAM" id="SSF56112">
    <property type="entry name" value="Protein kinase-like (PK-like)"/>
    <property type="match status" value="1"/>
</dbReference>
<reference evidence="2 3" key="1">
    <citation type="submission" date="2023-10" db="EMBL/GenBank/DDBJ databases">
        <title>Chromosome-scale genome assembly provides insights into flower coloration mechanisms of Canna indica.</title>
        <authorList>
            <person name="Li C."/>
        </authorList>
    </citation>
    <scope>NUCLEOTIDE SEQUENCE [LARGE SCALE GENOMIC DNA]</scope>
    <source>
        <tissue evidence="2">Flower</tissue>
    </source>
</reference>
<keyword evidence="2" id="KW-0675">Receptor</keyword>
<dbReference type="InterPro" id="IPR001245">
    <property type="entry name" value="Ser-Thr/Tyr_kinase_cat_dom"/>
</dbReference>
<dbReference type="InterPro" id="IPR011009">
    <property type="entry name" value="Kinase-like_dom_sf"/>
</dbReference>
<dbReference type="AlphaFoldDB" id="A0AAQ3K8C0"/>
<evidence type="ECO:0000259" key="1">
    <source>
        <dbReference type="PROSITE" id="PS50011"/>
    </source>
</evidence>
<dbReference type="GO" id="GO:0004713">
    <property type="term" value="F:protein tyrosine kinase activity"/>
    <property type="evidence" value="ECO:0007669"/>
    <property type="project" value="InterPro"/>
</dbReference>
<evidence type="ECO:0000313" key="3">
    <source>
        <dbReference type="Proteomes" id="UP001327560"/>
    </source>
</evidence>
<dbReference type="Gene3D" id="1.10.510.10">
    <property type="entry name" value="Transferase(Phosphotransferase) domain 1"/>
    <property type="match status" value="1"/>
</dbReference>
<dbReference type="EMBL" id="CP136893">
    <property type="protein sequence ID" value="WOL03777.1"/>
    <property type="molecule type" value="Genomic_DNA"/>
</dbReference>
<feature type="domain" description="Protein kinase" evidence="1">
    <location>
        <begin position="1"/>
        <end position="175"/>
    </location>
</feature>
<keyword evidence="3" id="KW-1185">Reference proteome</keyword>
<dbReference type="Proteomes" id="UP001327560">
    <property type="component" value="Chromosome 4"/>
</dbReference>
<dbReference type="Gene3D" id="3.30.200.20">
    <property type="entry name" value="Phosphorylase Kinase, domain 1"/>
    <property type="match status" value="1"/>
</dbReference>
<keyword evidence="2" id="KW-0418">Kinase</keyword>
<dbReference type="SMART" id="SM00219">
    <property type="entry name" value="TyrKc"/>
    <property type="match status" value="1"/>
</dbReference>
<accession>A0AAQ3K8C0</accession>
<evidence type="ECO:0000313" key="2">
    <source>
        <dbReference type="EMBL" id="WOL03777.1"/>
    </source>
</evidence>
<proteinExistence type="predicted"/>
<dbReference type="InterPro" id="IPR051824">
    <property type="entry name" value="LRR_Rcpt-Like_S/T_Kinase"/>
</dbReference>